<keyword evidence="2" id="KW-1185">Reference proteome</keyword>
<dbReference type="EMBL" id="WIXP02000006">
    <property type="protein sequence ID" value="KAF6209624.1"/>
    <property type="molecule type" value="Genomic_DNA"/>
</dbReference>
<dbReference type="AlphaFoldDB" id="A0A6A4JHF2"/>
<evidence type="ECO:0000313" key="2">
    <source>
        <dbReference type="Proteomes" id="UP000466442"/>
    </source>
</evidence>
<name>A0A6A4JHF2_APOLU</name>
<organism evidence="1 2">
    <name type="scientific">Apolygus lucorum</name>
    <name type="common">Small green plant bug</name>
    <name type="synonym">Lygocoris lucorum</name>
    <dbReference type="NCBI Taxonomy" id="248454"/>
    <lineage>
        <taxon>Eukaryota</taxon>
        <taxon>Metazoa</taxon>
        <taxon>Ecdysozoa</taxon>
        <taxon>Arthropoda</taxon>
        <taxon>Hexapoda</taxon>
        <taxon>Insecta</taxon>
        <taxon>Pterygota</taxon>
        <taxon>Neoptera</taxon>
        <taxon>Paraneoptera</taxon>
        <taxon>Hemiptera</taxon>
        <taxon>Heteroptera</taxon>
        <taxon>Panheteroptera</taxon>
        <taxon>Cimicomorpha</taxon>
        <taxon>Miridae</taxon>
        <taxon>Mirini</taxon>
        <taxon>Apolygus</taxon>
    </lineage>
</organism>
<comment type="caution">
    <text evidence="1">The sequence shown here is derived from an EMBL/GenBank/DDBJ whole genome shotgun (WGS) entry which is preliminary data.</text>
</comment>
<protein>
    <submittedName>
        <fullName evidence="1">Uncharacterized protein</fullName>
    </submittedName>
</protein>
<dbReference type="OrthoDB" id="10609729at2759"/>
<reference evidence="1" key="1">
    <citation type="journal article" date="2021" name="Mol. Ecol. Resour.">
        <title>Apolygus lucorum genome provides insights into omnivorousness and mesophyll feeding.</title>
        <authorList>
            <person name="Liu Y."/>
            <person name="Liu H."/>
            <person name="Wang H."/>
            <person name="Huang T."/>
            <person name="Liu B."/>
            <person name="Yang B."/>
            <person name="Yin L."/>
            <person name="Li B."/>
            <person name="Zhang Y."/>
            <person name="Zhang S."/>
            <person name="Jiang F."/>
            <person name="Zhang X."/>
            <person name="Ren Y."/>
            <person name="Wang B."/>
            <person name="Wang S."/>
            <person name="Lu Y."/>
            <person name="Wu K."/>
            <person name="Fan W."/>
            <person name="Wang G."/>
        </authorList>
    </citation>
    <scope>NUCLEOTIDE SEQUENCE</scope>
    <source>
        <strain evidence="1">12Hb</strain>
    </source>
</reference>
<accession>A0A6A4JHF2</accession>
<proteinExistence type="predicted"/>
<sequence>MHRSSEPHCQCFDQATALSVCVRTHSCSAETEEEATDSFRPTDAPLITKPTLIRMTRGHRNWMTHLPLSRPNDWTAQY</sequence>
<dbReference type="Proteomes" id="UP000466442">
    <property type="component" value="Unassembled WGS sequence"/>
</dbReference>
<gene>
    <name evidence="1" type="ORF">GE061_015372</name>
</gene>
<evidence type="ECO:0000313" key="1">
    <source>
        <dbReference type="EMBL" id="KAF6209624.1"/>
    </source>
</evidence>